<evidence type="ECO:0000256" key="7">
    <source>
        <dbReference type="RuleBase" id="RU361270"/>
    </source>
</evidence>
<reference evidence="9 10" key="1">
    <citation type="submission" date="2016-03" db="EMBL/GenBank/DDBJ databases">
        <authorList>
            <person name="Devillers H."/>
        </authorList>
    </citation>
    <scope>NUCLEOTIDE SEQUENCE [LARGE SCALE GENOMIC DNA]</scope>
    <source>
        <strain evidence="9">CBS 6772</strain>
    </source>
</reference>
<dbReference type="GO" id="GO:0006144">
    <property type="term" value="P:purine nucleobase metabolic process"/>
    <property type="evidence" value="ECO:0007669"/>
    <property type="project" value="UniProtKB-KW"/>
</dbReference>
<name>A0A1G4MKA6_LACFM</name>
<keyword evidence="6 7" id="KW-0378">Hydrolase</keyword>
<keyword evidence="5 7" id="KW-0659">Purine metabolism</keyword>
<evidence type="ECO:0000259" key="8">
    <source>
        <dbReference type="Pfam" id="PF00576"/>
    </source>
</evidence>
<organism evidence="9 10">
    <name type="scientific">Lachancea fermentati</name>
    <name type="common">Zygosaccharomyces fermentati</name>
    <dbReference type="NCBI Taxonomy" id="4955"/>
    <lineage>
        <taxon>Eukaryota</taxon>
        <taxon>Fungi</taxon>
        <taxon>Dikarya</taxon>
        <taxon>Ascomycota</taxon>
        <taxon>Saccharomycotina</taxon>
        <taxon>Saccharomycetes</taxon>
        <taxon>Saccharomycetales</taxon>
        <taxon>Saccharomycetaceae</taxon>
        <taxon>Lachancea</taxon>
    </lineage>
</organism>
<comment type="catalytic activity">
    <reaction evidence="1 7">
        <text>5-hydroxyisourate + H2O = 5-hydroxy-2-oxo-4-ureido-2,5-dihydro-1H-imidazole-5-carboxylate + H(+)</text>
        <dbReference type="Rhea" id="RHEA:23736"/>
        <dbReference type="ChEBI" id="CHEBI:15377"/>
        <dbReference type="ChEBI" id="CHEBI:15378"/>
        <dbReference type="ChEBI" id="CHEBI:18072"/>
        <dbReference type="ChEBI" id="CHEBI:58639"/>
        <dbReference type="EC" id="3.5.2.17"/>
    </reaction>
</comment>
<gene>
    <name evidence="9" type="ORF">LAFE_0H10572G</name>
</gene>
<dbReference type="Gene3D" id="2.60.40.180">
    <property type="entry name" value="Transthyretin/hydroxyisourate hydrolase domain"/>
    <property type="match status" value="1"/>
</dbReference>
<evidence type="ECO:0000256" key="3">
    <source>
        <dbReference type="ARBA" id="ARBA00009850"/>
    </source>
</evidence>
<dbReference type="OMA" id="CSENQNY"/>
<protein>
    <recommendedName>
        <fullName evidence="7">5-hydroxyisourate hydrolase</fullName>
        <shortName evidence="7">HIU hydrolase</shortName>
        <shortName evidence="7">HIUHase</shortName>
        <ecNumber evidence="7">3.5.2.17</ecNumber>
    </recommendedName>
</protein>
<dbReference type="InterPro" id="IPR023416">
    <property type="entry name" value="Transthyretin/HIU_hydrolase_d"/>
</dbReference>
<proteinExistence type="inferred from homology"/>
<evidence type="ECO:0000256" key="6">
    <source>
        <dbReference type="ARBA" id="ARBA00022801"/>
    </source>
</evidence>
<dbReference type="CDD" id="cd05822">
    <property type="entry name" value="TLP_HIUase"/>
    <property type="match status" value="1"/>
</dbReference>
<comment type="subunit">
    <text evidence="4 7">Homotetramer.</text>
</comment>
<dbReference type="Pfam" id="PF00576">
    <property type="entry name" value="Transthyretin"/>
    <property type="match status" value="1"/>
</dbReference>
<dbReference type="EMBL" id="LT598491">
    <property type="protein sequence ID" value="SCW04303.1"/>
    <property type="molecule type" value="Genomic_DNA"/>
</dbReference>
<dbReference type="OrthoDB" id="10265230at2759"/>
<dbReference type="Proteomes" id="UP000190831">
    <property type="component" value="Chromosome H"/>
</dbReference>
<dbReference type="PANTHER" id="PTHR10395:SF7">
    <property type="entry name" value="5-HYDROXYISOURATE HYDROLASE"/>
    <property type="match status" value="1"/>
</dbReference>
<dbReference type="InterPro" id="IPR014306">
    <property type="entry name" value="Hydroxyisourate_hydrolase"/>
</dbReference>
<dbReference type="SUPFAM" id="SSF49472">
    <property type="entry name" value="Transthyretin (synonym: prealbumin)"/>
    <property type="match status" value="1"/>
</dbReference>
<dbReference type="PANTHER" id="PTHR10395">
    <property type="entry name" value="URICASE AND TRANSTHYRETIN-RELATED"/>
    <property type="match status" value="1"/>
</dbReference>
<comment type="similarity">
    <text evidence="3 7">Belongs to the transthyretin family. 5-hydroxyisourate hydrolase subfamily.</text>
</comment>
<evidence type="ECO:0000313" key="9">
    <source>
        <dbReference type="EMBL" id="SCW04303.1"/>
    </source>
</evidence>
<evidence type="ECO:0000256" key="4">
    <source>
        <dbReference type="ARBA" id="ARBA00011881"/>
    </source>
</evidence>
<evidence type="ECO:0000256" key="5">
    <source>
        <dbReference type="ARBA" id="ARBA00022631"/>
    </source>
</evidence>
<evidence type="ECO:0000256" key="1">
    <source>
        <dbReference type="ARBA" id="ARBA00001043"/>
    </source>
</evidence>
<dbReference type="InterPro" id="IPR036817">
    <property type="entry name" value="Transthyretin/HIU_hydrolase_sf"/>
</dbReference>
<evidence type="ECO:0000256" key="2">
    <source>
        <dbReference type="ARBA" id="ARBA00002704"/>
    </source>
</evidence>
<keyword evidence="10" id="KW-1185">Reference proteome</keyword>
<evidence type="ECO:0000313" key="10">
    <source>
        <dbReference type="Proteomes" id="UP000190831"/>
    </source>
</evidence>
<dbReference type="EC" id="3.5.2.17" evidence="7"/>
<comment type="function">
    <text evidence="2">Catalyzes the hydrolysis of 5-hydroxyisourate (HIU) to 2-oxo-4-hydroxy-4-carboxy-5-ureidoimidazoline (OHCU).</text>
</comment>
<dbReference type="STRING" id="4955.A0A1G4MKA6"/>
<dbReference type="AlphaFoldDB" id="A0A1G4MKA6"/>
<dbReference type="NCBIfam" id="TIGR02962">
    <property type="entry name" value="hdxy_isourate"/>
    <property type="match status" value="1"/>
</dbReference>
<feature type="domain" description="Transthyretin/hydroxyisourate hydrolase" evidence="8">
    <location>
        <begin position="8"/>
        <end position="146"/>
    </location>
</feature>
<sequence length="147" mass="16634">MSTPRPPVTCHILDTTTGCPASNVICSIYKIDMKENEDTMDTTSVEPFALARTNEDGRVPSWVFNPDPTKRAELEALGISKAGSTLRWDVLCPGVYKVRFQTGKYFARQDKKCFFPIVDIIFEVSDTRHYHIPLLLSNYGYTTYRGS</sequence>
<accession>A0A1G4MKA6</accession>
<dbReference type="GO" id="GO:0033971">
    <property type="term" value="F:hydroxyisourate hydrolase activity"/>
    <property type="evidence" value="ECO:0007669"/>
    <property type="project" value="UniProtKB-EC"/>
</dbReference>